<feature type="region of interest" description="Disordered" evidence="1">
    <location>
        <begin position="1"/>
        <end position="272"/>
    </location>
</feature>
<gene>
    <name evidence="2" type="ORF">THITE_2119042</name>
</gene>
<dbReference type="Proteomes" id="UP000008181">
    <property type="component" value="Chromosome 4"/>
</dbReference>
<reference evidence="2 3" key="1">
    <citation type="journal article" date="2011" name="Nat. Biotechnol.">
        <title>Comparative genomic analysis of the thermophilic biomass-degrading fungi Myceliophthora thermophila and Thielavia terrestris.</title>
        <authorList>
            <person name="Berka R.M."/>
            <person name="Grigoriev I.V."/>
            <person name="Otillar R."/>
            <person name="Salamov A."/>
            <person name="Grimwood J."/>
            <person name="Reid I."/>
            <person name="Ishmael N."/>
            <person name="John T."/>
            <person name="Darmond C."/>
            <person name="Moisan M.-C."/>
            <person name="Henrissat B."/>
            <person name="Coutinho P.M."/>
            <person name="Lombard V."/>
            <person name="Natvig D.O."/>
            <person name="Lindquist E."/>
            <person name="Schmutz J."/>
            <person name="Lucas S."/>
            <person name="Harris P."/>
            <person name="Powlowski J."/>
            <person name="Bellemare A."/>
            <person name="Taylor D."/>
            <person name="Butler G."/>
            <person name="de Vries R.P."/>
            <person name="Allijn I.E."/>
            <person name="van den Brink J."/>
            <person name="Ushinsky S."/>
            <person name="Storms R."/>
            <person name="Powell A.J."/>
            <person name="Paulsen I.T."/>
            <person name="Elbourne L.D.H."/>
            <person name="Baker S.E."/>
            <person name="Magnuson J."/>
            <person name="LaBoissiere S."/>
            <person name="Clutterbuck A.J."/>
            <person name="Martinez D."/>
            <person name="Wogulis M."/>
            <person name="de Leon A.L."/>
            <person name="Rey M.W."/>
            <person name="Tsang A."/>
        </authorList>
    </citation>
    <scope>NUCLEOTIDE SEQUENCE [LARGE SCALE GENOMIC DNA]</scope>
    <source>
        <strain evidence="3">ATCC 38088 / NRRL 8126</strain>
    </source>
</reference>
<name>G2RB74_THETT</name>
<dbReference type="RefSeq" id="XP_003655381.1">
    <property type="nucleotide sequence ID" value="XM_003655333.1"/>
</dbReference>
<dbReference type="GeneID" id="11520244"/>
<organism evidence="2 3">
    <name type="scientific">Thermothielavioides terrestris (strain ATCC 38088 / NRRL 8126)</name>
    <name type="common">Thielavia terrestris</name>
    <dbReference type="NCBI Taxonomy" id="578455"/>
    <lineage>
        <taxon>Eukaryota</taxon>
        <taxon>Fungi</taxon>
        <taxon>Dikarya</taxon>
        <taxon>Ascomycota</taxon>
        <taxon>Pezizomycotina</taxon>
        <taxon>Sordariomycetes</taxon>
        <taxon>Sordariomycetidae</taxon>
        <taxon>Sordariales</taxon>
        <taxon>Chaetomiaceae</taxon>
        <taxon>Thermothielavioides</taxon>
        <taxon>Thermothielavioides terrestris</taxon>
    </lineage>
</organism>
<feature type="compositionally biased region" description="Low complexity" evidence="1">
    <location>
        <begin position="171"/>
        <end position="203"/>
    </location>
</feature>
<dbReference type="EMBL" id="CP003012">
    <property type="protein sequence ID" value="AEO69045.1"/>
    <property type="molecule type" value="Genomic_DNA"/>
</dbReference>
<evidence type="ECO:0008006" key="4">
    <source>
        <dbReference type="Google" id="ProtNLM"/>
    </source>
</evidence>
<evidence type="ECO:0000313" key="3">
    <source>
        <dbReference type="Proteomes" id="UP000008181"/>
    </source>
</evidence>
<dbReference type="eggNOG" id="ENOG502S3JP">
    <property type="taxonomic scope" value="Eukaryota"/>
</dbReference>
<dbReference type="AlphaFoldDB" id="G2RB74"/>
<feature type="compositionally biased region" description="Polar residues" evidence="1">
    <location>
        <begin position="146"/>
        <end position="170"/>
    </location>
</feature>
<feature type="compositionally biased region" description="Acidic residues" evidence="1">
    <location>
        <begin position="71"/>
        <end position="80"/>
    </location>
</feature>
<feature type="compositionally biased region" description="Basic residues" evidence="1">
    <location>
        <begin position="115"/>
        <end position="125"/>
    </location>
</feature>
<accession>G2RB74</accession>
<protein>
    <recommendedName>
        <fullName evidence="4">Carbohydrate-binding module family 50 protein</fullName>
    </recommendedName>
</protein>
<feature type="compositionally biased region" description="Gly residues" evidence="1">
    <location>
        <begin position="253"/>
        <end position="262"/>
    </location>
</feature>
<dbReference type="OrthoDB" id="2107166at2759"/>
<dbReference type="KEGG" id="ttt:THITE_2119042"/>
<proteinExistence type="predicted"/>
<feature type="compositionally biased region" description="Basic and acidic residues" evidence="1">
    <location>
        <begin position="1"/>
        <end position="15"/>
    </location>
</feature>
<evidence type="ECO:0000256" key="1">
    <source>
        <dbReference type="SAM" id="MobiDB-lite"/>
    </source>
</evidence>
<keyword evidence="3" id="KW-1185">Reference proteome</keyword>
<dbReference type="HOGENOM" id="CLU_894824_0_0_1"/>
<evidence type="ECO:0000313" key="2">
    <source>
        <dbReference type="EMBL" id="AEO69045.1"/>
    </source>
</evidence>
<feature type="compositionally biased region" description="Basic and acidic residues" evidence="1">
    <location>
        <begin position="88"/>
        <end position="105"/>
    </location>
</feature>
<feature type="compositionally biased region" description="Low complexity" evidence="1">
    <location>
        <begin position="222"/>
        <end position="252"/>
    </location>
</feature>
<sequence length="285" mass="30800">MGRWSHLDSDDERLPDGMVRVGYDADTQVYTYRDRDGSYWEGAPGCKYGRLYRVQPAPLPRPRAHSSSSDSESDSEDDSDSPNSPKNNTEKNKITTDEKTPHRTQPDPAPAHLSLPHKARLHHHATSPAPQNKPLPDLPDADAITLSGTTVQDDSASVSDGTPPQAQALQRTRSTLSRLARFLSSSSSSFSSPSSPRSLSRRATVGGGQAGAVSGREGRFSRAVGAAGERRAAGSARWFGQDRVQGQDQGQGQRQGGQGTEDGPGVWARKRATTFDEILDRLGRE</sequence>